<keyword evidence="4" id="KW-0808">Transferase</keyword>
<accession>X1IWV9</accession>
<dbReference type="SUPFAM" id="SSF47384">
    <property type="entry name" value="Homodimeric domain of signal transducing histidine kinase"/>
    <property type="match status" value="1"/>
</dbReference>
<evidence type="ECO:0000256" key="1">
    <source>
        <dbReference type="ARBA" id="ARBA00000085"/>
    </source>
</evidence>
<feature type="transmembrane region" description="Helical" evidence="7">
    <location>
        <begin position="62"/>
        <end position="86"/>
    </location>
</feature>
<evidence type="ECO:0000256" key="5">
    <source>
        <dbReference type="ARBA" id="ARBA00022777"/>
    </source>
</evidence>
<comment type="caution">
    <text evidence="9">The sequence shown here is derived from an EMBL/GenBank/DDBJ whole genome shotgun (WGS) entry which is preliminary data.</text>
</comment>
<dbReference type="CDD" id="cd00082">
    <property type="entry name" value="HisKA"/>
    <property type="match status" value="1"/>
</dbReference>
<comment type="catalytic activity">
    <reaction evidence="1">
        <text>ATP + protein L-histidine = ADP + protein N-phospho-L-histidine.</text>
        <dbReference type="EC" id="2.7.13.3"/>
    </reaction>
</comment>
<proteinExistence type="predicted"/>
<dbReference type="Pfam" id="PF00512">
    <property type="entry name" value="HisKA"/>
    <property type="match status" value="1"/>
</dbReference>
<dbReference type="FunFam" id="1.10.287.130:FF:000001">
    <property type="entry name" value="Two-component sensor histidine kinase"/>
    <property type="match status" value="1"/>
</dbReference>
<name>X1IWV9_9ZZZZ</name>
<evidence type="ECO:0000256" key="7">
    <source>
        <dbReference type="SAM" id="Phobius"/>
    </source>
</evidence>
<organism evidence="9">
    <name type="scientific">marine sediment metagenome</name>
    <dbReference type="NCBI Taxonomy" id="412755"/>
    <lineage>
        <taxon>unclassified sequences</taxon>
        <taxon>metagenomes</taxon>
        <taxon>ecological metagenomes</taxon>
    </lineage>
</organism>
<dbReference type="EC" id="2.7.13.3" evidence="2"/>
<dbReference type="Pfam" id="PF02518">
    <property type="entry name" value="HATPase_c"/>
    <property type="match status" value="1"/>
</dbReference>
<evidence type="ECO:0000313" key="9">
    <source>
        <dbReference type="EMBL" id="GAH70574.1"/>
    </source>
</evidence>
<sequence>GRDVFVGVLGEKDSLLYLQHNRPMSNYLVAENFSQLFVTWKVALFDRDGKSIEQLVGRERQLYLAFFVGIIAVMLIGVIVTVRAVIHESEVSRMKSEFVSNVSHELKTPLALIRMFGETLDTGIVTDEKKRREFYSIIRKESERLTHLINNVLDFSRMDTGVKEYNFEEADLVEVVRSSLEAYKFHIRDLGFEIESELPGELVMDEIDKDAISQVFLNLLSNAEKYSEDRKYIRVEVRKDSTSALISVTDHGVGISKEELKKIFD</sequence>
<feature type="non-terminal residue" evidence="9">
    <location>
        <position position="265"/>
    </location>
</feature>
<evidence type="ECO:0000256" key="4">
    <source>
        <dbReference type="ARBA" id="ARBA00022679"/>
    </source>
</evidence>
<keyword evidence="7" id="KW-0812">Transmembrane</keyword>
<gene>
    <name evidence="9" type="ORF">S03H2_47288</name>
</gene>
<keyword evidence="7" id="KW-0472">Membrane</keyword>
<evidence type="ECO:0000256" key="3">
    <source>
        <dbReference type="ARBA" id="ARBA00022553"/>
    </source>
</evidence>
<dbReference type="SMART" id="SM00388">
    <property type="entry name" value="HisKA"/>
    <property type="match status" value="1"/>
</dbReference>
<keyword evidence="7" id="KW-1133">Transmembrane helix</keyword>
<keyword evidence="5" id="KW-0418">Kinase</keyword>
<dbReference type="GO" id="GO:0000155">
    <property type="term" value="F:phosphorelay sensor kinase activity"/>
    <property type="evidence" value="ECO:0007669"/>
    <property type="project" value="InterPro"/>
</dbReference>
<protein>
    <recommendedName>
        <fullName evidence="2">histidine kinase</fullName>
        <ecNumber evidence="2">2.7.13.3</ecNumber>
    </recommendedName>
</protein>
<dbReference type="EMBL" id="BARU01029756">
    <property type="protein sequence ID" value="GAH70574.1"/>
    <property type="molecule type" value="Genomic_DNA"/>
</dbReference>
<dbReference type="PANTHER" id="PTHR43547:SF2">
    <property type="entry name" value="HYBRID SIGNAL TRANSDUCTION HISTIDINE KINASE C"/>
    <property type="match status" value="1"/>
</dbReference>
<evidence type="ECO:0000256" key="6">
    <source>
        <dbReference type="ARBA" id="ARBA00023012"/>
    </source>
</evidence>
<dbReference type="InterPro" id="IPR036890">
    <property type="entry name" value="HATPase_C_sf"/>
</dbReference>
<feature type="non-terminal residue" evidence="9">
    <location>
        <position position="1"/>
    </location>
</feature>
<evidence type="ECO:0000256" key="2">
    <source>
        <dbReference type="ARBA" id="ARBA00012438"/>
    </source>
</evidence>
<dbReference type="InterPro" id="IPR005467">
    <property type="entry name" value="His_kinase_dom"/>
</dbReference>
<keyword evidence="3" id="KW-0597">Phosphoprotein</keyword>
<dbReference type="AlphaFoldDB" id="X1IWV9"/>
<dbReference type="InterPro" id="IPR003594">
    <property type="entry name" value="HATPase_dom"/>
</dbReference>
<dbReference type="InterPro" id="IPR003661">
    <property type="entry name" value="HisK_dim/P_dom"/>
</dbReference>
<feature type="domain" description="Histidine kinase" evidence="8">
    <location>
        <begin position="101"/>
        <end position="265"/>
    </location>
</feature>
<keyword evidence="6" id="KW-0902">Two-component regulatory system</keyword>
<dbReference type="SUPFAM" id="SSF55874">
    <property type="entry name" value="ATPase domain of HSP90 chaperone/DNA topoisomerase II/histidine kinase"/>
    <property type="match status" value="1"/>
</dbReference>
<dbReference type="PROSITE" id="PS50109">
    <property type="entry name" value="HIS_KIN"/>
    <property type="match status" value="1"/>
</dbReference>
<dbReference type="PANTHER" id="PTHR43547">
    <property type="entry name" value="TWO-COMPONENT HISTIDINE KINASE"/>
    <property type="match status" value="1"/>
</dbReference>
<dbReference type="Gene3D" id="1.10.287.130">
    <property type="match status" value="1"/>
</dbReference>
<reference evidence="9" key="1">
    <citation type="journal article" date="2014" name="Front. Microbiol.">
        <title>High frequency of phylogenetically diverse reductive dehalogenase-homologous genes in deep subseafloor sedimentary metagenomes.</title>
        <authorList>
            <person name="Kawai M."/>
            <person name="Futagami T."/>
            <person name="Toyoda A."/>
            <person name="Takaki Y."/>
            <person name="Nishi S."/>
            <person name="Hori S."/>
            <person name="Arai W."/>
            <person name="Tsubouchi T."/>
            <person name="Morono Y."/>
            <person name="Uchiyama I."/>
            <person name="Ito T."/>
            <person name="Fujiyama A."/>
            <person name="Inagaki F."/>
            <person name="Takami H."/>
        </authorList>
    </citation>
    <scope>NUCLEOTIDE SEQUENCE</scope>
    <source>
        <strain evidence="9">Expedition CK06-06</strain>
    </source>
</reference>
<evidence type="ECO:0000259" key="8">
    <source>
        <dbReference type="PROSITE" id="PS50109"/>
    </source>
</evidence>
<dbReference type="InterPro" id="IPR036097">
    <property type="entry name" value="HisK_dim/P_sf"/>
</dbReference>
<dbReference type="Gene3D" id="3.30.565.10">
    <property type="entry name" value="Histidine kinase-like ATPase, C-terminal domain"/>
    <property type="match status" value="1"/>
</dbReference>